<dbReference type="Proteomes" id="UP000565579">
    <property type="component" value="Unassembled WGS sequence"/>
</dbReference>
<gene>
    <name evidence="1" type="ORF">HD593_006070</name>
</gene>
<evidence type="ECO:0000313" key="1">
    <source>
        <dbReference type="EMBL" id="MBB6551275.1"/>
    </source>
</evidence>
<accession>A0A7X0NX85</accession>
<name>A0A7X0NX85_9ACTN</name>
<comment type="caution">
    <text evidence="1">The sequence shown here is derived from an EMBL/GenBank/DDBJ whole genome shotgun (WGS) entry which is preliminary data.</text>
</comment>
<dbReference type="AlphaFoldDB" id="A0A7X0NX85"/>
<reference evidence="1 2" key="1">
    <citation type="submission" date="2020-08" db="EMBL/GenBank/DDBJ databases">
        <title>Sequencing the genomes of 1000 actinobacteria strains.</title>
        <authorList>
            <person name="Klenk H.-P."/>
        </authorList>
    </citation>
    <scope>NUCLEOTIDE SEQUENCE [LARGE SCALE GENOMIC DNA]</scope>
    <source>
        <strain evidence="1 2">DSM 43768</strain>
    </source>
</reference>
<protein>
    <submittedName>
        <fullName evidence="1">Uncharacterized protein</fullName>
    </submittedName>
</protein>
<evidence type="ECO:0000313" key="2">
    <source>
        <dbReference type="Proteomes" id="UP000565579"/>
    </source>
</evidence>
<sequence length="31" mass="3305">MRDVPGATRKAFRTYAGRIAAALTQAAGRRA</sequence>
<keyword evidence="2" id="KW-1185">Reference proteome</keyword>
<dbReference type="EMBL" id="JACHMI010000001">
    <property type="protein sequence ID" value="MBB6551275.1"/>
    <property type="molecule type" value="Genomic_DNA"/>
</dbReference>
<proteinExistence type="predicted"/>
<organism evidence="1 2">
    <name type="scientific">Nonomuraea rubra</name>
    <dbReference type="NCBI Taxonomy" id="46180"/>
    <lineage>
        <taxon>Bacteria</taxon>
        <taxon>Bacillati</taxon>
        <taxon>Actinomycetota</taxon>
        <taxon>Actinomycetes</taxon>
        <taxon>Streptosporangiales</taxon>
        <taxon>Streptosporangiaceae</taxon>
        <taxon>Nonomuraea</taxon>
    </lineage>
</organism>